<dbReference type="AlphaFoldDB" id="A0A9P1G2F3"/>
<name>A0A9P1G2F3_9DINO</name>
<sequence>MNQHTSLGAFLHGSPIPMSPLSEQLSVGRPSTIYDVLMVCGCCIDLVVIVVNMQAHTLMIGKHVMRAINSLRLIRLLKALQWFSGVHLLLRACQSFATSLFWSMVLLTIFMITGSLVAGNLLSVFILDDLQLLEDRVWVWKHYGTAYRSLYSFYEITFAGSWPAQTRPVLEKVSQFFSVIWVCYITMTQGACERAI</sequence>
<comment type="caution">
    <text evidence="2">The sequence shown here is derived from an EMBL/GenBank/DDBJ whole genome shotgun (WGS) entry which is preliminary data.</text>
</comment>
<accession>A0A9P1G2F3</accession>
<feature type="transmembrane region" description="Helical" evidence="1">
    <location>
        <begin position="73"/>
        <end position="90"/>
    </location>
</feature>
<protein>
    <submittedName>
        <fullName evidence="4">Protein disulfide-isomerase</fullName>
    </submittedName>
</protein>
<feature type="transmembrane region" description="Helical" evidence="1">
    <location>
        <begin position="102"/>
        <end position="127"/>
    </location>
</feature>
<reference evidence="2" key="1">
    <citation type="submission" date="2022-10" db="EMBL/GenBank/DDBJ databases">
        <authorList>
            <person name="Chen Y."/>
            <person name="Dougan E. K."/>
            <person name="Chan C."/>
            <person name="Rhodes N."/>
            <person name="Thang M."/>
        </authorList>
    </citation>
    <scope>NUCLEOTIDE SEQUENCE</scope>
</reference>
<dbReference type="EMBL" id="CAMXCT030002280">
    <property type="protein sequence ID" value="CAL4784338.1"/>
    <property type="molecule type" value="Genomic_DNA"/>
</dbReference>
<organism evidence="2">
    <name type="scientific">Cladocopium goreaui</name>
    <dbReference type="NCBI Taxonomy" id="2562237"/>
    <lineage>
        <taxon>Eukaryota</taxon>
        <taxon>Sar</taxon>
        <taxon>Alveolata</taxon>
        <taxon>Dinophyceae</taxon>
        <taxon>Suessiales</taxon>
        <taxon>Symbiodiniaceae</taxon>
        <taxon>Cladocopium</taxon>
    </lineage>
</organism>
<evidence type="ECO:0000313" key="2">
    <source>
        <dbReference type="EMBL" id="CAI3997026.1"/>
    </source>
</evidence>
<dbReference type="OrthoDB" id="433235at2759"/>
<reference evidence="3" key="2">
    <citation type="submission" date="2024-04" db="EMBL/GenBank/DDBJ databases">
        <authorList>
            <person name="Chen Y."/>
            <person name="Shah S."/>
            <person name="Dougan E. K."/>
            <person name="Thang M."/>
            <person name="Chan C."/>
        </authorList>
    </citation>
    <scope>NUCLEOTIDE SEQUENCE [LARGE SCALE GENOMIC DNA]</scope>
</reference>
<keyword evidence="5" id="KW-1185">Reference proteome</keyword>
<evidence type="ECO:0000256" key="1">
    <source>
        <dbReference type="SAM" id="Phobius"/>
    </source>
</evidence>
<evidence type="ECO:0000313" key="3">
    <source>
        <dbReference type="EMBL" id="CAL1150401.1"/>
    </source>
</evidence>
<keyword evidence="1" id="KW-0812">Transmembrane</keyword>
<dbReference type="EMBL" id="CAMXCT020002280">
    <property type="protein sequence ID" value="CAL1150401.1"/>
    <property type="molecule type" value="Genomic_DNA"/>
</dbReference>
<dbReference type="EMBL" id="CAMXCT010002280">
    <property type="protein sequence ID" value="CAI3997026.1"/>
    <property type="molecule type" value="Genomic_DNA"/>
</dbReference>
<evidence type="ECO:0000313" key="4">
    <source>
        <dbReference type="EMBL" id="CAL4784338.1"/>
    </source>
</evidence>
<gene>
    <name evidence="2" type="ORF">C1SCF055_LOCUS23452</name>
</gene>
<feature type="transmembrane region" description="Helical" evidence="1">
    <location>
        <begin position="32"/>
        <end position="52"/>
    </location>
</feature>
<dbReference type="Proteomes" id="UP001152797">
    <property type="component" value="Unassembled WGS sequence"/>
</dbReference>
<keyword evidence="1" id="KW-0472">Membrane</keyword>
<keyword evidence="1" id="KW-1133">Transmembrane helix</keyword>
<evidence type="ECO:0000313" key="5">
    <source>
        <dbReference type="Proteomes" id="UP001152797"/>
    </source>
</evidence>
<proteinExistence type="predicted"/>